<comment type="subcellular location">
    <subcellularLocation>
        <location evidence="1">Golgi apparatus membrane</location>
        <topology evidence="1">Single-pass type II membrane protein</topology>
    </subcellularLocation>
</comment>
<evidence type="ECO:0000256" key="13">
    <source>
        <dbReference type="ARBA" id="ARBA00039111"/>
    </source>
</evidence>
<dbReference type="FunFam" id="3.90.1480.20:FF:000006">
    <property type="entry name" value="ST3 beta-galactoside alpha-2,3-sialyltransferase 5"/>
    <property type="match status" value="1"/>
</dbReference>
<comment type="catalytic activity">
    <reaction evidence="19">
        <text>a beta-D-Gal-(1-&gt;4)-beta-D-Glc-(1&lt;-&gt;1)-Cer(d18:1(4E)) + CMP-N-acetyl-beta-neuraminate = a ganglioside GM3 (d18:1(4E)) + CMP + H(+)</text>
        <dbReference type="Rhea" id="RHEA:18417"/>
        <dbReference type="ChEBI" id="CHEBI:15378"/>
        <dbReference type="ChEBI" id="CHEBI:17950"/>
        <dbReference type="ChEBI" id="CHEBI:57812"/>
        <dbReference type="ChEBI" id="CHEBI:60065"/>
        <dbReference type="ChEBI" id="CHEBI:60377"/>
        <dbReference type="EC" id="2.4.3.9"/>
    </reaction>
    <physiologicalReaction direction="left-to-right" evidence="19">
        <dbReference type="Rhea" id="RHEA:18418"/>
    </physiologicalReaction>
</comment>
<comment type="function">
    <text evidence="20">Transfers the sialyl group (N-acetyl-alpha-neuraminyl or NeuAc) from CMP-NeuAc to the non-reducing terminal galactose (Gal) of glycosphingolipids forming gangliosides (important molecules involved in the regulation of multiple cellular processes, including cell proliferation and differentiation, apoptosis, embryogenesis, development, and oncogenesis). Mainly involved in the biosynthesis of ganglioside GM3 but can also use different glycolipids as substrate acceptors such as D-galactosylceramide (GalCer), asialo-GM2 (GA2) and asialo-GM1 (GA1), although less preferentially than beta-D-Gal-(1-&gt;4)-beta-D-Glc-(1&lt;-&gt;1)-Cer (LacCer).</text>
</comment>
<keyword evidence="5" id="KW-0812">Transmembrane</keyword>
<keyword evidence="11" id="KW-1015">Disulfide bond</keyword>
<keyword evidence="7" id="KW-1133">Transmembrane helix</keyword>
<evidence type="ECO:0000256" key="10">
    <source>
        <dbReference type="ARBA" id="ARBA00023136"/>
    </source>
</evidence>
<evidence type="ECO:0000256" key="4">
    <source>
        <dbReference type="ARBA" id="ARBA00022679"/>
    </source>
</evidence>
<dbReference type="PANTHER" id="PTHR13713:SF60">
    <property type="entry name" value="LACTOSYLCERAMIDE ALPHA-2,3-SIALYLTRANSFERASE"/>
    <property type="match status" value="1"/>
</dbReference>
<comment type="similarity">
    <text evidence="2">Belongs to the glycosyltransferase 29 family.</text>
</comment>
<dbReference type="Proteomes" id="UP000504632">
    <property type="component" value="Chromosome 2"/>
</dbReference>
<comment type="catalytic activity">
    <reaction evidence="23">
        <text>ganglioside GA1 (d18:1(4E)/18:0) + CMP-N-acetyl-beta-neuraminate = ganglioside GM1 (d18:1(4E)/18:0) + CMP + H(+)</text>
        <dbReference type="Rhea" id="RHEA:41784"/>
        <dbReference type="ChEBI" id="CHEBI:15378"/>
        <dbReference type="ChEBI" id="CHEBI:57812"/>
        <dbReference type="ChEBI" id="CHEBI:60377"/>
        <dbReference type="ChEBI" id="CHEBI:73110"/>
        <dbReference type="ChEBI" id="CHEBI:78484"/>
    </reaction>
    <physiologicalReaction direction="left-to-right" evidence="23">
        <dbReference type="Rhea" id="RHEA:41785"/>
    </physiologicalReaction>
</comment>
<dbReference type="Pfam" id="PF00777">
    <property type="entry name" value="Glyco_transf_29"/>
    <property type="match status" value="1"/>
</dbReference>
<dbReference type="RefSeq" id="XP_030620908.1">
    <property type="nucleotide sequence ID" value="XM_030765048.1"/>
</dbReference>
<evidence type="ECO:0000256" key="6">
    <source>
        <dbReference type="ARBA" id="ARBA00022968"/>
    </source>
</evidence>
<evidence type="ECO:0000256" key="15">
    <source>
        <dbReference type="ARBA" id="ARBA00041341"/>
    </source>
</evidence>
<keyword evidence="24" id="KW-1185">Reference proteome</keyword>
<dbReference type="GO" id="GO:0047291">
    <property type="term" value="F:lactosylceramide alpha-2,3-sialyltransferase activity"/>
    <property type="evidence" value="ECO:0007669"/>
    <property type="project" value="UniProtKB-EC"/>
</dbReference>
<evidence type="ECO:0000256" key="1">
    <source>
        <dbReference type="ARBA" id="ARBA00004323"/>
    </source>
</evidence>
<evidence type="ECO:0000256" key="14">
    <source>
        <dbReference type="ARBA" id="ARBA00039792"/>
    </source>
</evidence>
<keyword evidence="4" id="KW-0808">Transferase</keyword>
<dbReference type="InterPro" id="IPR001675">
    <property type="entry name" value="Glyco_trans_29"/>
</dbReference>
<evidence type="ECO:0000256" key="22">
    <source>
        <dbReference type="ARBA" id="ARBA00048805"/>
    </source>
</evidence>
<accession>A0A6J2ULJ0</accession>
<dbReference type="GO" id="GO:0000139">
    <property type="term" value="C:Golgi membrane"/>
    <property type="evidence" value="ECO:0007669"/>
    <property type="project" value="UniProtKB-SubCell"/>
</dbReference>
<keyword evidence="12" id="KW-0325">Glycoprotein</keyword>
<dbReference type="OrthoDB" id="10264956at2759"/>
<keyword evidence="8" id="KW-0333">Golgi apparatus</keyword>
<evidence type="ECO:0000256" key="7">
    <source>
        <dbReference type="ARBA" id="ARBA00022989"/>
    </source>
</evidence>
<evidence type="ECO:0000256" key="21">
    <source>
        <dbReference type="ARBA" id="ARBA00048050"/>
    </source>
</evidence>
<evidence type="ECO:0000256" key="9">
    <source>
        <dbReference type="ARBA" id="ARBA00023098"/>
    </source>
</evidence>
<dbReference type="GeneID" id="115804549"/>
<reference evidence="25" key="1">
    <citation type="submission" date="2025-08" db="UniProtKB">
        <authorList>
            <consortium name="RefSeq"/>
        </authorList>
    </citation>
    <scope>IDENTIFICATION</scope>
</reference>
<comment type="catalytic activity">
    <reaction evidence="22">
        <text>ganglioside GA2 (d18:1(4E)/18:0) + CMP-N-acetyl-beta-neuraminate = ganglioside GM2 (d18:1(4E)/18:0) + CMP + H(+)</text>
        <dbReference type="Rhea" id="RHEA:41776"/>
        <dbReference type="ChEBI" id="CHEBI:15378"/>
        <dbReference type="ChEBI" id="CHEBI:57812"/>
        <dbReference type="ChEBI" id="CHEBI:60377"/>
        <dbReference type="ChEBI" id="CHEBI:78485"/>
        <dbReference type="ChEBI" id="CHEBI:78486"/>
    </reaction>
    <physiologicalReaction direction="left-to-right" evidence="22">
        <dbReference type="Rhea" id="RHEA:41777"/>
    </physiologicalReaction>
</comment>
<evidence type="ECO:0000256" key="12">
    <source>
        <dbReference type="ARBA" id="ARBA00023180"/>
    </source>
</evidence>
<sequence length="391" mass="44738">MRNRKEAGRDRIEESNVRSQASSCRMRSAKLVCRAYQSRRLLILLVILSLFLLGLLKGNIFKTDSYSLVWHVDPSHRKLVHSYVKSVLAKECRPSFISKKMEAKGSGPRPVTEPFLYKDTHLSEEVFRYPPPFGFLDLQHKLKEILNLLPNSSDQKSERKGCQRCVVIGNGGILRGLELGSLLNQFDVVIRLNSGPVRNFTQDVGNRTSIRMSYPEGSPRNWDDIDPQLIFLMVIYKSVDFNWLRAIITKEKMSLWDSLFFWQKVPDKIPIDPSQFRILNLEIIRETAMDLLHYSTPKRRLWGWDQNVPTLGVSALNLATYLCDEVSLAGFGYNLSQRGAPLHYYDNLPMTVMLDQGMHNVDRERAFLQSLVAAGTITDLTGGLHCSFCPR</sequence>
<dbReference type="AlphaFoldDB" id="A0A6J2ULJ0"/>
<evidence type="ECO:0000256" key="2">
    <source>
        <dbReference type="ARBA" id="ARBA00006003"/>
    </source>
</evidence>
<organism evidence="24 25">
    <name type="scientific">Chanos chanos</name>
    <name type="common">Milkfish</name>
    <name type="synonym">Mugil chanos</name>
    <dbReference type="NCBI Taxonomy" id="29144"/>
    <lineage>
        <taxon>Eukaryota</taxon>
        <taxon>Metazoa</taxon>
        <taxon>Chordata</taxon>
        <taxon>Craniata</taxon>
        <taxon>Vertebrata</taxon>
        <taxon>Euteleostomi</taxon>
        <taxon>Actinopterygii</taxon>
        <taxon>Neopterygii</taxon>
        <taxon>Teleostei</taxon>
        <taxon>Ostariophysi</taxon>
        <taxon>Gonorynchiformes</taxon>
        <taxon>Chanidae</taxon>
        <taxon>Chanos</taxon>
    </lineage>
</organism>
<evidence type="ECO:0000256" key="17">
    <source>
        <dbReference type="ARBA" id="ARBA00041976"/>
    </source>
</evidence>
<proteinExistence type="inferred from homology"/>
<comment type="catalytic activity">
    <reaction evidence="21">
        <text>a beta-D-Gal-(1&lt;-&gt;1')-ceramide + CMP-N-acetyl-beta-neuraminate = N-acetyl-alpha-neuraminosyl-(2-&gt;3)-beta-D-galactosyl-(1&lt;-&gt;1')-ceramide + CMP + H(+)</text>
        <dbReference type="Rhea" id="RHEA:41780"/>
        <dbReference type="ChEBI" id="CHEBI:15378"/>
        <dbReference type="ChEBI" id="CHEBI:57812"/>
        <dbReference type="ChEBI" id="CHEBI:60377"/>
        <dbReference type="ChEBI" id="CHEBI:82643"/>
        <dbReference type="ChEBI" id="CHEBI:143593"/>
    </reaction>
    <physiologicalReaction direction="left-to-right" evidence="21">
        <dbReference type="Rhea" id="RHEA:41781"/>
    </physiologicalReaction>
</comment>
<evidence type="ECO:0000313" key="24">
    <source>
        <dbReference type="Proteomes" id="UP000504632"/>
    </source>
</evidence>
<evidence type="ECO:0000256" key="23">
    <source>
        <dbReference type="ARBA" id="ARBA00049539"/>
    </source>
</evidence>
<evidence type="ECO:0000313" key="25">
    <source>
        <dbReference type="RefSeq" id="XP_030620908.1"/>
    </source>
</evidence>
<dbReference type="CTD" id="8869"/>
<protein>
    <recommendedName>
        <fullName evidence="14">Lactosylceramide alpha-2,3-sialyltransferase</fullName>
        <ecNumber evidence="13">2.4.3.9</ecNumber>
    </recommendedName>
    <alternativeName>
        <fullName evidence="15">CMP-NeuAc:lactosylceramide alpha-2,3-sialyltransferase</fullName>
    </alternativeName>
    <alternativeName>
        <fullName evidence="18">Ganglioside GM3 synthase</fullName>
    </alternativeName>
    <alternativeName>
        <fullName evidence="17">ST3Gal V</fullName>
    </alternativeName>
    <alternativeName>
        <fullName evidence="16">Sialyltransferase 9</fullName>
    </alternativeName>
</protein>
<dbReference type="InParanoid" id="A0A6J2ULJ0"/>
<keyword evidence="9" id="KW-0443">Lipid metabolism</keyword>
<dbReference type="PANTHER" id="PTHR13713">
    <property type="entry name" value="SIALYLTRANSFERASE"/>
    <property type="match status" value="1"/>
</dbReference>
<evidence type="ECO:0000256" key="3">
    <source>
        <dbReference type="ARBA" id="ARBA00022676"/>
    </source>
</evidence>
<gene>
    <name evidence="25" type="primary">st3gal5</name>
</gene>
<dbReference type="InterPro" id="IPR038578">
    <property type="entry name" value="GT29-like_sf"/>
</dbReference>
<keyword evidence="3" id="KW-0328">Glycosyltransferase</keyword>
<name>A0A6J2ULJ0_CHACN</name>
<evidence type="ECO:0000256" key="11">
    <source>
        <dbReference type="ARBA" id="ARBA00023157"/>
    </source>
</evidence>
<dbReference type="InterPro" id="IPR051142">
    <property type="entry name" value="Glycosyltransferase_29"/>
</dbReference>
<dbReference type="Gene3D" id="3.90.1480.20">
    <property type="entry name" value="Glycosyl transferase family 29"/>
    <property type="match status" value="1"/>
</dbReference>
<dbReference type="CDD" id="cd23983">
    <property type="entry name" value="GT29_ST3GAL5"/>
    <property type="match status" value="1"/>
</dbReference>
<dbReference type="GO" id="GO:0006629">
    <property type="term" value="P:lipid metabolic process"/>
    <property type="evidence" value="ECO:0007669"/>
    <property type="project" value="UniProtKB-KW"/>
</dbReference>
<evidence type="ECO:0000256" key="5">
    <source>
        <dbReference type="ARBA" id="ARBA00022692"/>
    </source>
</evidence>
<evidence type="ECO:0000256" key="20">
    <source>
        <dbReference type="ARBA" id="ARBA00045587"/>
    </source>
</evidence>
<keyword evidence="10" id="KW-0472">Membrane</keyword>
<evidence type="ECO:0000256" key="16">
    <source>
        <dbReference type="ARBA" id="ARBA00041896"/>
    </source>
</evidence>
<keyword evidence="6" id="KW-0735">Signal-anchor</keyword>
<dbReference type="EC" id="2.4.3.9" evidence="13"/>
<evidence type="ECO:0000256" key="19">
    <source>
        <dbReference type="ARBA" id="ARBA00043651"/>
    </source>
</evidence>
<evidence type="ECO:0000256" key="18">
    <source>
        <dbReference type="ARBA" id="ARBA00042545"/>
    </source>
</evidence>
<evidence type="ECO:0000256" key="8">
    <source>
        <dbReference type="ARBA" id="ARBA00023034"/>
    </source>
</evidence>